<comment type="caution">
    <text evidence="2">The sequence shown here is derived from an EMBL/GenBank/DDBJ whole genome shotgun (WGS) entry which is preliminary data.</text>
</comment>
<dbReference type="Proteomes" id="UP000266188">
    <property type="component" value="Unassembled WGS sequence"/>
</dbReference>
<dbReference type="AlphaFoldDB" id="A0A3A2ZFS3"/>
<sequence>MLRGEKAFPRRRNQRGSSRLPHAVGSGDGDASSSQNSPGSLVSTTETVKTRGSDQIAQPTSTKAQSPLQRLLPQSIPYSPYLPLEDTVIPLFINSFLYVPKDPQTTNGFMDLLPQSYSNTKFGSHLHLATLAVSFFSVAAWTGQRSLLRSSELFFLKALPKTREALQYGIRDNLEEILMTVLLLSTYEEFYAMKDSNRPARTHLRGAVALVNSRRPEQSNSPSSEILTRAVQIQIIRHSTGLSYPSIPTPNLWPIFAPMAPNAPSQLAVAASQLVNLRLEWEGLTSDNAQPPSQSSISDILSKANSFDANLSTWAGNAPAHWAPIPASSIPESVRTACAGLYQNRCDCYPDLWVASVWNLYRDTRIAALNIILTCLRLLSTQNSTNPNFIANDNDNAIQSTLTTIHSLATDICGTVPFFIGSQTSPVLFNTNIVQYPEAEGRTVTSAHKQTAPLLGGWYVITYLAHISVPGLGLDEEMLRWIRGQMGRVLRIYGFGAQQGRDISGSSMGNSVKVG</sequence>
<accession>A0A3A2ZFS3</accession>
<dbReference type="InterPro" id="IPR053175">
    <property type="entry name" value="DHMBA_Reg_Transcription_Factor"/>
</dbReference>
<feature type="compositionally biased region" description="Polar residues" evidence="1">
    <location>
        <begin position="53"/>
        <end position="68"/>
    </location>
</feature>
<evidence type="ECO:0000256" key="1">
    <source>
        <dbReference type="SAM" id="MobiDB-lite"/>
    </source>
</evidence>
<dbReference type="PANTHER" id="PTHR38791:SF5">
    <property type="entry name" value="TRANSCRIPTION FACTOR DBAG-RELATED"/>
    <property type="match status" value="1"/>
</dbReference>
<evidence type="ECO:0000313" key="2">
    <source>
        <dbReference type="EMBL" id="RJE21846.1"/>
    </source>
</evidence>
<dbReference type="InterPro" id="IPR021858">
    <property type="entry name" value="Fun_TF"/>
</dbReference>
<gene>
    <name evidence="2" type="ORF">PHISCL_05830</name>
</gene>
<dbReference type="OrthoDB" id="2991872at2759"/>
<name>A0A3A2ZFS3_9EURO</name>
<dbReference type="EMBL" id="MVGC01000202">
    <property type="protein sequence ID" value="RJE21846.1"/>
    <property type="molecule type" value="Genomic_DNA"/>
</dbReference>
<keyword evidence="3" id="KW-1185">Reference proteome</keyword>
<proteinExistence type="predicted"/>
<feature type="compositionally biased region" description="Polar residues" evidence="1">
    <location>
        <begin position="35"/>
        <end position="47"/>
    </location>
</feature>
<feature type="region of interest" description="Disordered" evidence="1">
    <location>
        <begin position="1"/>
        <end position="68"/>
    </location>
</feature>
<evidence type="ECO:0000313" key="3">
    <source>
        <dbReference type="Proteomes" id="UP000266188"/>
    </source>
</evidence>
<reference evidence="3" key="1">
    <citation type="submission" date="2017-02" db="EMBL/GenBank/DDBJ databases">
        <authorList>
            <person name="Tafer H."/>
            <person name="Lopandic K."/>
        </authorList>
    </citation>
    <scope>NUCLEOTIDE SEQUENCE [LARGE SCALE GENOMIC DNA]</scope>
    <source>
        <strain evidence="3">CBS 366.77</strain>
    </source>
</reference>
<protein>
    <recommendedName>
        <fullName evidence="4">C6 finger domain protein</fullName>
    </recommendedName>
</protein>
<organism evidence="2 3">
    <name type="scientific">Aspergillus sclerotialis</name>
    <dbReference type="NCBI Taxonomy" id="2070753"/>
    <lineage>
        <taxon>Eukaryota</taxon>
        <taxon>Fungi</taxon>
        <taxon>Dikarya</taxon>
        <taxon>Ascomycota</taxon>
        <taxon>Pezizomycotina</taxon>
        <taxon>Eurotiomycetes</taxon>
        <taxon>Eurotiomycetidae</taxon>
        <taxon>Eurotiales</taxon>
        <taxon>Aspergillaceae</taxon>
        <taxon>Aspergillus</taxon>
        <taxon>Aspergillus subgen. Polypaecilum</taxon>
    </lineage>
</organism>
<dbReference type="PANTHER" id="PTHR38791">
    <property type="entry name" value="ZN(II)2CYS6 TRANSCRIPTION FACTOR (EUROFUNG)-RELATED-RELATED"/>
    <property type="match status" value="1"/>
</dbReference>
<dbReference type="Pfam" id="PF11951">
    <property type="entry name" value="Fungal_trans_2"/>
    <property type="match status" value="1"/>
</dbReference>
<dbReference type="STRING" id="2070753.A0A3A2ZFS3"/>
<evidence type="ECO:0008006" key="4">
    <source>
        <dbReference type="Google" id="ProtNLM"/>
    </source>
</evidence>